<reference evidence="1" key="1">
    <citation type="submission" date="2014-09" db="EMBL/GenBank/DDBJ databases">
        <authorList>
            <person name="Probst J Alexander"/>
        </authorList>
    </citation>
    <scope>NUCLEOTIDE SEQUENCE</scope>
</reference>
<evidence type="ECO:0000313" key="1">
    <source>
        <dbReference type="EMBL" id="CEG11351.1"/>
    </source>
</evidence>
<name>A0A098E781_9ZZZZ</name>
<proteinExistence type="predicted"/>
<gene>
    <name evidence="1" type="ORF">MSIBF_A1390027</name>
</gene>
<dbReference type="AlphaFoldDB" id="A0A098E781"/>
<dbReference type="EMBL" id="CCXY01000045">
    <property type="protein sequence ID" value="CEG11351.1"/>
    <property type="molecule type" value="Genomic_DNA"/>
</dbReference>
<sequence>MPLLSKIELCWFSDDELLKENPRALVELFLNSLGVSKGTASDIFEILLLNKRKGIHLTSGEIRNDVIEMRKNRKELGEFDGEIEDSLSERNVQIWLKFFKDMKMVECINDRYFFSGDKFPSEAFEMYVRPLIIDESVRFIERLLKNIEKSYGLKKE</sequence>
<accession>A0A098E781</accession>
<organism evidence="1">
    <name type="scientific">groundwater metagenome</name>
    <dbReference type="NCBI Taxonomy" id="717931"/>
    <lineage>
        <taxon>unclassified sequences</taxon>
        <taxon>metagenomes</taxon>
        <taxon>ecological metagenomes</taxon>
    </lineage>
</organism>
<protein>
    <submittedName>
        <fullName evidence="1">Uncharacterized protein</fullName>
    </submittedName>
</protein>